<evidence type="ECO:0000256" key="1">
    <source>
        <dbReference type="SAM" id="MobiDB-lite"/>
    </source>
</evidence>
<reference evidence="2 3" key="1">
    <citation type="journal article" date="2021" name="bioRxiv">
        <title>The Gossypium anomalum genome as a resource for cotton improvement and evolutionary analysis of hybrid incompatibility.</title>
        <authorList>
            <person name="Grover C.E."/>
            <person name="Yuan D."/>
            <person name="Arick M.A."/>
            <person name="Miller E.R."/>
            <person name="Hu G."/>
            <person name="Peterson D.G."/>
            <person name="Wendel J.F."/>
            <person name="Udall J.A."/>
        </authorList>
    </citation>
    <scope>NUCLEOTIDE SEQUENCE [LARGE SCALE GENOMIC DNA]</scope>
    <source>
        <strain evidence="2">JFW-Udall</strain>
        <tissue evidence="2">Leaf</tissue>
    </source>
</reference>
<dbReference type="OrthoDB" id="1938423at2759"/>
<evidence type="ECO:0000313" key="2">
    <source>
        <dbReference type="EMBL" id="KAG8489585.1"/>
    </source>
</evidence>
<name>A0A8J5YXZ2_9ROSI</name>
<sequence>MKRRYQDIDPEDPSPIPISPTAALPKVRSPVSLPDSLSNRADGPKTSEFAFFKKLKKDAGQRFDSHSMQRIKNQPHKWNSGECCRAVERTTTVRDNSKSSEGTKIAINRPLPAGKASSKELGSRLSVEKVNSKDSRSPLPVNNVTLINFDSFPSPVDKAVNNSAEVKLKNAFSAVEPIFSIEDWLQHHSDNKKPGGRYPVVNIFILCFESKGGSHADEAELFSRKREKLLQWAHNSFPEIEELGSKGCDVISVLLSRLFPWSNEKNGYRSAESAPLESNTKAELFACPKSDIPPKKIYRLPERKIMEIQDTPSYLENATSSYWSDISRETMISDIDSTTYNYHSALQKNLELPTCKLGEKNLTSCIDNDSTFGFPFVRHGSFLPFISSNEPDDLHDPNGSLPAREPFLPLLEWDSLNVTSSYWSDRSRETMLSNIHSPPYNNHSTLQKYLESPSYEVREKNLISRVEGDPTFGCPFVRPQSFLPFSSFKEPDYLRDPTGLLPGRDPYFPRLEWDSVNMNKRSSSATYQNTNWTIVPALQCSWDHQQSLDIPFNSFEKLDDSHDPNGSPGREPHLALLQWHPDVNERSLSATCPDTNWTLIPAVKSSWNHQQSLNNWRESFGTLGLCSSPVLGNYPQYFYTLVSPTSTSYEKHDFGRSILETDEEIIADLQHLPLTLSHSSNCFNLIADCNHFEVACHGSESSGFLPSPENHLGFMSNALVEENNTTDFGNHLSFALNVQWKSYNQVV</sequence>
<proteinExistence type="predicted"/>
<dbReference type="EMBL" id="JAHUZN010000007">
    <property type="protein sequence ID" value="KAG8489585.1"/>
    <property type="molecule type" value="Genomic_DNA"/>
</dbReference>
<keyword evidence="3" id="KW-1185">Reference proteome</keyword>
<protein>
    <submittedName>
        <fullName evidence="2">Uncharacterized protein</fullName>
    </submittedName>
</protein>
<gene>
    <name evidence="2" type="ORF">CXB51_017590</name>
</gene>
<comment type="caution">
    <text evidence="2">The sequence shown here is derived from an EMBL/GenBank/DDBJ whole genome shotgun (WGS) entry which is preliminary data.</text>
</comment>
<dbReference type="Proteomes" id="UP000701853">
    <property type="component" value="Chromosome 7"/>
</dbReference>
<dbReference type="AlphaFoldDB" id="A0A8J5YXZ2"/>
<accession>A0A8J5YXZ2</accession>
<evidence type="ECO:0000313" key="3">
    <source>
        <dbReference type="Proteomes" id="UP000701853"/>
    </source>
</evidence>
<organism evidence="2 3">
    <name type="scientific">Gossypium anomalum</name>
    <dbReference type="NCBI Taxonomy" id="47600"/>
    <lineage>
        <taxon>Eukaryota</taxon>
        <taxon>Viridiplantae</taxon>
        <taxon>Streptophyta</taxon>
        <taxon>Embryophyta</taxon>
        <taxon>Tracheophyta</taxon>
        <taxon>Spermatophyta</taxon>
        <taxon>Magnoliopsida</taxon>
        <taxon>eudicotyledons</taxon>
        <taxon>Gunneridae</taxon>
        <taxon>Pentapetalae</taxon>
        <taxon>rosids</taxon>
        <taxon>malvids</taxon>
        <taxon>Malvales</taxon>
        <taxon>Malvaceae</taxon>
        <taxon>Malvoideae</taxon>
        <taxon>Gossypium</taxon>
    </lineage>
</organism>
<feature type="region of interest" description="Disordered" evidence="1">
    <location>
        <begin position="1"/>
        <end position="44"/>
    </location>
</feature>
<feature type="region of interest" description="Disordered" evidence="1">
    <location>
        <begin position="92"/>
        <end position="122"/>
    </location>
</feature>